<reference evidence="1" key="1">
    <citation type="submission" date="2020-11" db="EMBL/GenBank/DDBJ databases">
        <title>Adaptations for nitrogen fixation in a non-lichenized fungal sporocarp promotes dispersal by wood-feeding termites.</title>
        <authorList>
            <consortium name="DOE Joint Genome Institute"/>
            <person name="Koch R.A."/>
            <person name="Yoon G."/>
            <person name="Arayal U."/>
            <person name="Lail K."/>
            <person name="Amirebrahimi M."/>
            <person name="Labutti K."/>
            <person name="Lipzen A."/>
            <person name="Riley R."/>
            <person name="Barry K."/>
            <person name="Henrissat B."/>
            <person name="Grigoriev I.V."/>
            <person name="Herr J.R."/>
            <person name="Aime M.C."/>
        </authorList>
    </citation>
    <scope>NUCLEOTIDE SEQUENCE</scope>
    <source>
        <strain evidence="1">MCA 3950</strain>
    </source>
</reference>
<dbReference type="RefSeq" id="XP_043039430.1">
    <property type="nucleotide sequence ID" value="XM_043177214.1"/>
</dbReference>
<proteinExistence type="predicted"/>
<organism evidence="1 2">
    <name type="scientific">Guyanagaster necrorhizus</name>
    <dbReference type="NCBI Taxonomy" id="856835"/>
    <lineage>
        <taxon>Eukaryota</taxon>
        <taxon>Fungi</taxon>
        <taxon>Dikarya</taxon>
        <taxon>Basidiomycota</taxon>
        <taxon>Agaricomycotina</taxon>
        <taxon>Agaricomycetes</taxon>
        <taxon>Agaricomycetidae</taxon>
        <taxon>Agaricales</taxon>
        <taxon>Marasmiineae</taxon>
        <taxon>Physalacriaceae</taxon>
        <taxon>Guyanagaster</taxon>
    </lineage>
</organism>
<dbReference type="Proteomes" id="UP000812287">
    <property type="component" value="Unassembled WGS sequence"/>
</dbReference>
<name>A0A9P7VSK2_9AGAR</name>
<dbReference type="OrthoDB" id="3364747at2759"/>
<keyword evidence="2" id="KW-1185">Reference proteome</keyword>
<sequence length="204" mass="22685">MAVEPGRDKFSDKNAFNRRSDQNVIELAPYVEGSSNSPPIGVLRSNCHHNAMNKSYLPASDAALRKLDKQIQKEAKLKDSTVKHSVKDLASTENRVKKVDKGLGKARKTLAKREKEELSAVKALNKATHQHNMAIAKAADARHIMYVTNVGLMEWPLPTITREAQEAKIADLQAGTGGTVNHQKIQGFSTTPPRRIDMRYLYRG</sequence>
<accession>A0A9P7VSK2</accession>
<evidence type="ECO:0000313" key="2">
    <source>
        <dbReference type="Proteomes" id="UP000812287"/>
    </source>
</evidence>
<dbReference type="GeneID" id="66099501"/>
<gene>
    <name evidence="1" type="ORF">BT62DRAFT_1006112</name>
</gene>
<protein>
    <submittedName>
        <fullName evidence="1">Uncharacterized protein</fullName>
    </submittedName>
</protein>
<comment type="caution">
    <text evidence="1">The sequence shown here is derived from an EMBL/GenBank/DDBJ whole genome shotgun (WGS) entry which is preliminary data.</text>
</comment>
<evidence type="ECO:0000313" key="1">
    <source>
        <dbReference type="EMBL" id="KAG7445930.1"/>
    </source>
</evidence>
<dbReference type="EMBL" id="MU250535">
    <property type="protein sequence ID" value="KAG7445930.1"/>
    <property type="molecule type" value="Genomic_DNA"/>
</dbReference>
<dbReference type="AlphaFoldDB" id="A0A9P7VSK2"/>